<keyword evidence="2" id="KW-0378">Hydrolase</keyword>
<dbReference type="EMBL" id="CP103141">
    <property type="protein sequence ID" value="UVQ73822.1"/>
    <property type="molecule type" value="Genomic_DNA"/>
</dbReference>
<evidence type="ECO:0000313" key="1">
    <source>
        <dbReference type="EMBL" id="CUP39419.1"/>
    </source>
</evidence>
<dbReference type="GeneID" id="69590989"/>
<dbReference type="AlphaFoldDB" id="A0A3E5GE05"/>
<name>A0A3E5GE05_9BACE</name>
<reference evidence="2" key="2">
    <citation type="submission" date="2022-08" db="EMBL/GenBank/DDBJ databases">
        <title>Genome Sequencing of Bacteroides fragilis Group Isolates with Nanopore Technology.</title>
        <authorList>
            <person name="Tisza M.J."/>
            <person name="Smith D."/>
            <person name="Dekker J.P."/>
        </authorList>
    </citation>
    <scope>NUCLEOTIDE SEQUENCE</scope>
    <source>
        <strain evidence="2">BFG-351</strain>
        <strain evidence="3">BFG-527</strain>
    </source>
</reference>
<sequence length="318" mass="35028">MKIKISITRLYTGLFLLLALLSIASCNDWKDIESVDIAPQNAKDQNPELWARYMESLRVYKQERPHYITYSSFDNGAEESKNEGAYLRSLPDSLDIVTLANSENISTYDREDIPLLQEKSTKVLYRVDYASQAAILSDAAKLGAFLDKAIATATELNLNGFAFTGMPLYSGTEAELAARKEAAKLIVSRLSAAASGDKLLVLDGDPAFVETSDIEKLDYIVLNTVDITNVTTLKLLVTGLLDNQSLPKEKLLLAAKINNQIIDETNVKQDAVTVMTERVVSLGPLGGLAIFATGDDYYQTKMHYAITRTAIQLMNPSN</sequence>
<accession>A0A3E5GE05</accession>
<accession>A0A174N0E7</accession>
<dbReference type="GO" id="GO:0016787">
    <property type="term" value="F:hydrolase activity"/>
    <property type="evidence" value="ECO:0007669"/>
    <property type="project" value="UniProtKB-KW"/>
</dbReference>
<dbReference type="Proteomes" id="UP001060104">
    <property type="component" value="Chromosome"/>
</dbReference>
<dbReference type="Proteomes" id="UP000095606">
    <property type="component" value="Unassembled WGS sequence"/>
</dbReference>
<proteinExistence type="predicted"/>
<evidence type="ECO:0000313" key="5">
    <source>
        <dbReference type="Proteomes" id="UP001060104"/>
    </source>
</evidence>
<dbReference type="Proteomes" id="UP001204548">
    <property type="component" value="Unassembled WGS sequence"/>
</dbReference>
<dbReference type="Pfam" id="PF16141">
    <property type="entry name" value="GH18_BT1044-like"/>
    <property type="match status" value="1"/>
</dbReference>
<gene>
    <name evidence="1" type="ORF">ERS852461_02474</name>
    <name evidence="2" type="ORF">NXW97_19055</name>
    <name evidence="3" type="ORF">NXY30_22915</name>
</gene>
<dbReference type="PROSITE" id="PS51257">
    <property type="entry name" value="PROKAR_LIPOPROTEIN"/>
    <property type="match status" value="1"/>
</dbReference>
<reference evidence="1 4" key="1">
    <citation type="submission" date="2015-09" db="EMBL/GenBank/DDBJ databases">
        <authorList>
            <consortium name="Pathogen Informatics"/>
        </authorList>
    </citation>
    <scope>NUCLEOTIDE SEQUENCE [LARGE SCALE GENOMIC DNA]</scope>
    <source>
        <strain evidence="1 4">2789STDY5834846</strain>
    </source>
</reference>
<dbReference type="RefSeq" id="WP_022301170.1">
    <property type="nucleotide sequence ID" value="NZ_CABMFH010000008.1"/>
</dbReference>
<dbReference type="EMBL" id="JANUTS010000001">
    <property type="protein sequence ID" value="MCS2794072.1"/>
    <property type="molecule type" value="Genomic_DNA"/>
</dbReference>
<keyword evidence="5" id="KW-1185">Reference proteome</keyword>
<evidence type="ECO:0000313" key="3">
    <source>
        <dbReference type="EMBL" id="UVQ73822.1"/>
    </source>
</evidence>
<dbReference type="EMBL" id="CZAE01000011">
    <property type="protein sequence ID" value="CUP39419.1"/>
    <property type="molecule type" value="Genomic_DNA"/>
</dbReference>
<keyword evidence="1" id="KW-0449">Lipoprotein</keyword>
<organism evidence="1 4">
    <name type="scientific">Bacteroides faecis</name>
    <dbReference type="NCBI Taxonomy" id="674529"/>
    <lineage>
        <taxon>Bacteria</taxon>
        <taxon>Pseudomonadati</taxon>
        <taxon>Bacteroidota</taxon>
        <taxon>Bacteroidia</taxon>
        <taxon>Bacteroidales</taxon>
        <taxon>Bacteroidaceae</taxon>
        <taxon>Bacteroides</taxon>
    </lineage>
</organism>
<protein>
    <submittedName>
        <fullName evidence="2">Glycoside hydrolase family 18</fullName>
    </submittedName>
    <submittedName>
        <fullName evidence="1">Lipoprotein</fullName>
    </submittedName>
</protein>
<evidence type="ECO:0000313" key="2">
    <source>
        <dbReference type="EMBL" id="MCS2794072.1"/>
    </source>
</evidence>
<evidence type="ECO:0000313" key="4">
    <source>
        <dbReference type="Proteomes" id="UP000095606"/>
    </source>
</evidence>
<dbReference type="InterPro" id="IPR032320">
    <property type="entry name" value="GH18_BT1044-like"/>
</dbReference>